<proteinExistence type="predicted"/>
<name>A0A410PX21_9FIRM</name>
<protein>
    <submittedName>
        <fullName evidence="1">Uncharacterized protein</fullName>
    </submittedName>
</protein>
<dbReference type="AlphaFoldDB" id="A0A410PX21"/>
<evidence type="ECO:0000313" key="1">
    <source>
        <dbReference type="EMBL" id="QAT43487.1"/>
    </source>
</evidence>
<accession>A0A410PX21</accession>
<keyword evidence="2" id="KW-1185">Reference proteome</keyword>
<evidence type="ECO:0000313" key="2">
    <source>
        <dbReference type="Proteomes" id="UP000287601"/>
    </source>
</evidence>
<gene>
    <name evidence="1" type="ORF">EQM06_09815</name>
</gene>
<dbReference type="KEGG" id="amij:EQM06_09815"/>
<reference evidence="1 2" key="1">
    <citation type="submission" date="2019-01" db="EMBL/GenBank/DDBJ databases">
        <title>Draft genomes of a novel of Aminipila strains.</title>
        <authorList>
            <person name="Ma S."/>
        </authorList>
    </citation>
    <scope>NUCLEOTIDE SEQUENCE [LARGE SCALE GENOMIC DNA]</scope>
    <source>
        <strain evidence="2">JN-39</strain>
    </source>
</reference>
<organism evidence="1 2">
    <name type="scientific">Aminipila luticellarii</name>
    <dbReference type="NCBI Taxonomy" id="2507160"/>
    <lineage>
        <taxon>Bacteria</taxon>
        <taxon>Bacillati</taxon>
        <taxon>Bacillota</taxon>
        <taxon>Clostridia</taxon>
        <taxon>Peptostreptococcales</taxon>
        <taxon>Anaerovoracaceae</taxon>
        <taxon>Aminipila</taxon>
    </lineage>
</organism>
<dbReference type="RefSeq" id="WP_128746267.1">
    <property type="nucleotide sequence ID" value="NZ_CP035281.1"/>
</dbReference>
<dbReference type="EMBL" id="CP035281">
    <property type="protein sequence ID" value="QAT43487.1"/>
    <property type="molecule type" value="Genomic_DNA"/>
</dbReference>
<dbReference type="Proteomes" id="UP000287601">
    <property type="component" value="Chromosome"/>
</dbReference>
<sequence>MNPIIVFVLFMLLYQENNHFPNHFDTFGLEKLLDQLNHAVVSLDRINHLNELAHEPFVKGNITHTIEDSIHTVKPLFPDGKPQEHLDTIESVIESFKKIGNLQKMAQNIGPMLNMLNNMPTGSFSETDDTDSRDYSQLIENKEDPYL</sequence>